<feature type="domain" description="Serpin" evidence="2">
    <location>
        <begin position="25"/>
        <end position="409"/>
    </location>
</feature>
<reference evidence="3 4" key="1">
    <citation type="submission" date="2018-02" db="EMBL/GenBank/DDBJ databases">
        <title>Comparative genomes isolates from brazilian mangrove.</title>
        <authorList>
            <person name="Araujo J.E."/>
            <person name="Taketani R.G."/>
            <person name="Silva M.C.P."/>
            <person name="Loureco M.V."/>
            <person name="Andreote F.D."/>
        </authorList>
    </citation>
    <scope>NUCLEOTIDE SEQUENCE [LARGE SCALE GENOMIC DNA]</scope>
    <source>
        <strain evidence="3 4">NAP PRIS-MGV</strain>
    </source>
</reference>
<dbReference type="GO" id="GO:0004867">
    <property type="term" value="F:serine-type endopeptidase inhibitor activity"/>
    <property type="evidence" value="ECO:0007669"/>
    <property type="project" value="InterPro"/>
</dbReference>
<dbReference type="PANTHER" id="PTHR11461:SF211">
    <property type="entry name" value="GH10112P-RELATED"/>
    <property type="match status" value="1"/>
</dbReference>
<dbReference type="Gene3D" id="2.30.39.10">
    <property type="entry name" value="Alpha-1-antitrypsin, domain 1"/>
    <property type="match status" value="1"/>
</dbReference>
<dbReference type="PROSITE" id="PS00284">
    <property type="entry name" value="SERPIN"/>
    <property type="match status" value="1"/>
</dbReference>
<dbReference type="AlphaFoldDB" id="A0A2S8G7W7"/>
<comment type="similarity">
    <text evidence="1">Belongs to the serpin family.</text>
</comment>
<dbReference type="SUPFAM" id="SSF56574">
    <property type="entry name" value="Serpins"/>
    <property type="match status" value="1"/>
</dbReference>
<dbReference type="PANTHER" id="PTHR11461">
    <property type="entry name" value="SERINE PROTEASE INHIBITOR, SERPIN"/>
    <property type="match status" value="1"/>
</dbReference>
<evidence type="ECO:0000313" key="3">
    <source>
        <dbReference type="EMBL" id="PQO40214.1"/>
    </source>
</evidence>
<dbReference type="Gene3D" id="3.30.497.10">
    <property type="entry name" value="Antithrombin, subunit I, domain 2"/>
    <property type="match status" value="1"/>
</dbReference>
<accession>A0A2S8G7W7</accession>
<evidence type="ECO:0000256" key="1">
    <source>
        <dbReference type="RuleBase" id="RU000411"/>
    </source>
</evidence>
<dbReference type="Proteomes" id="UP000239388">
    <property type="component" value="Unassembled WGS sequence"/>
</dbReference>
<gene>
    <name evidence="3" type="ORF">C5Y98_06320</name>
</gene>
<dbReference type="InterPro" id="IPR023795">
    <property type="entry name" value="Serpin_CS"/>
</dbReference>
<dbReference type="CDD" id="cd19590">
    <property type="entry name" value="serpin_thermopin-like"/>
    <property type="match status" value="1"/>
</dbReference>
<dbReference type="InterPro" id="IPR042178">
    <property type="entry name" value="Serpin_sf_1"/>
</dbReference>
<dbReference type="SMART" id="SM00093">
    <property type="entry name" value="SERPIN"/>
    <property type="match status" value="1"/>
</dbReference>
<dbReference type="EMBL" id="PUIB01000009">
    <property type="protein sequence ID" value="PQO40214.1"/>
    <property type="molecule type" value="Genomic_DNA"/>
</dbReference>
<protein>
    <submittedName>
        <fullName evidence="3">Serpin family protein</fullName>
    </submittedName>
</protein>
<dbReference type="InterPro" id="IPR023796">
    <property type="entry name" value="Serpin_dom"/>
</dbReference>
<name>A0A2S8G7W7_9BACT</name>
<dbReference type="Pfam" id="PF00079">
    <property type="entry name" value="Serpin"/>
    <property type="match status" value="1"/>
</dbReference>
<dbReference type="InterPro" id="IPR036186">
    <property type="entry name" value="Serpin_sf"/>
</dbReference>
<dbReference type="RefSeq" id="WP_105352592.1">
    <property type="nucleotide sequence ID" value="NZ_PUIB01000009.1"/>
</dbReference>
<dbReference type="InterPro" id="IPR000215">
    <property type="entry name" value="Serpin_fam"/>
</dbReference>
<organism evidence="3 4">
    <name type="scientific">Blastopirellula marina</name>
    <dbReference type="NCBI Taxonomy" id="124"/>
    <lineage>
        <taxon>Bacteria</taxon>
        <taxon>Pseudomonadati</taxon>
        <taxon>Planctomycetota</taxon>
        <taxon>Planctomycetia</taxon>
        <taxon>Pirellulales</taxon>
        <taxon>Pirellulaceae</taxon>
        <taxon>Blastopirellula</taxon>
    </lineage>
</organism>
<dbReference type="OrthoDB" id="9764871at2"/>
<sequence>MNRESMRQQNDDCATLVTGCNQFGLELYQLLAQTPGENIVFSPSSLASVLAMTLAGADGKTAAEIAAALNVTPLEERVHEAYRQLQAKTKTGGIELRSANRLWGQTGYQILPEFLALTDRCYQAGLAKVDFQTQSEQARQAINTWVAEQTAGKISELIGQGLLSAESRLVLTNAIYFLGSWENKFKPERTSDAPFYLASGETVAVPMMRQTTSFQYGEFDDLQVLEMPYRGKLPFHCYVNEEGEFIAQEPESPDGGSDFAMVVLLPRAEVELAEIERRLSDESLQSWLKTGYCKVQVSLPRFKLHAGCQLSEPLKRLGVTQAFNPATADFSRITSDPEGLYVSEIVHQAMVDVNEEGTEAAAATGVLMVAGCAREVEMPKEFRADRPFLFLIYDRDTKSIYFLGRVVNPVE</sequence>
<dbReference type="InterPro" id="IPR042185">
    <property type="entry name" value="Serpin_sf_2"/>
</dbReference>
<evidence type="ECO:0000259" key="2">
    <source>
        <dbReference type="SMART" id="SM00093"/>
    </source>
</evidence>
<proteinExistence type="inferred from homology"/>
<dbReference type="GO" id="GO:0005615">
    <property type="term" value="C:extracellular space"/>
    <property type="evidence" value="ECO:0007669"/>
    <property type="project" value="InterPro"/>
</dbReference>
<comment type="caution">
    <text evidence="3">The sequence shown here is derived from an EMBL/GenBank/DDBJ whole genome shotgun (WGS) entry which is preliminary data.</text>
</comment>
<evidence type="ECO:0000313" key="4">
    <source>
        <dbReference type="Proteomes" id="UP000239388"/>
    </source>
</evidence>